<organism evidence="1">
    <name type="scientific">Ooceraea biroi</name>
    <name type="common">Clonal raider ant</name>
    <name type="synonym">Cerapachys biroi</name>
    <dbReference type="NCBI Taxonomy" id="2015173"/>
    <lineage>
        <taxon>Eukaryota</taxon>
        <taxon>Metazoa</taxon>
        <taxon>Ecdysozoa</taxon>
        <taxon>Arthropoda</taxon>
        <taxon>Hexapoda</taxon>
        <taxon>Insecta</taxon>
        <taxon>Pterygota</taxon>
        <taxon>Neoptera</taxon>
        <taxon>Endopterygota</taxon>
        <taxon>Hymenoptera</taxon>
        <taxon>Apocrita</taxon>
        <taxon>Aculeata</taxon>
        <taxon>Formicoidea</taxon>
        <taxon>Formicidae</taxon>
        <taxon>Dorylinae</taxon>
        <taxon>Ooceraea</taxon>
    </lineage>
</organism>
<protein>
    <submittedName>
        <fullName evidence="1">Uncharacterized protein</fullName>
    </submittedName>
</protein>
<name>A0A3L8DE95_OOCBI</name>
<dbReference type="EMBL" id="QOIP01000009">
    <property type="protein sequence ID" value="RLU18219.1"/>
    <property type="molecule type" value="Genomic_DNA"/>
</dbReference>
<sequence length="48" mass="5739">MVDQKSGYSRLSRSSDPDLFADSDRFEYSETKIRIWIRIIRIIQGFKL</sequence>
<dbReference type="Proteomes" id="UP000279307">
    <property type="component" value="Chromosome 9"/>
</dbReference>
<dbReference type="AlphaFoldDB" id="A0A3L8DE95"/>
<evidence type="ECO:0000313" key="1">
    <source>
        <dbReference type="EMBL" id="RLU18219.1"/>
    </source>
</evidence>
<accession>A0A3L8DE95</accession>
<proteinExistence type="predicted"/>
<reference evidence="1" key="2">
    <citation type="submission" date="2018-07" db="EMBL/GenBank/DDBJ databases">
        <authorList>
            <person name="Mckenzie S.K."/>
            <person name="Kronauer D.J.C."/>
        </authorList>
    </citation>
    <scope>NUCLEOTIDE SEQUENCE</scope>
    <source>
        <strain evidence="1">Clonal line C1</strain>
    </source>
</reference>
<reference evidence="1" key="1">
    <citation type="journal article" date="2018" name="Genome Res.">
        <title>The genomic architecture and molecular evolution of ant odorant receptors.</title>
        <authorList>
            <person name="McKenzie S.K."/>
            <person name="Kronauer D.J.C."/>
        </authorList>
    </citation>
    <scope>NUCLEOTIDE SEQUENCE [LARGE SCALE GENOMIC DNA]</scope>
    <source>
        <strain evidence="1">Clonal line C1</strain>
    </source>
</reference>
<gene>
    <name evidence="1" type="ORF">DMN91_008575</name>
</gene>
<feature type="non-terminal residue" evidence="1">
    <location>
        <position position="48"/>
    </location>
</feature>
<comment type="caution">
    <text evidence="1">The sequence shown here is derived from an EMBL/GenBank/DDBJ whole genome shotgun (WGS) entry which is preliminary data.</text>
</comment>